<accession>A7ST19</accession>
<dbReference type="FunFam" id="1.10.472.100:FF:000007">
    <property type="match status" value="1"/>
</dbReference>
<dbReference type="MEROPS" id="A22.002"/>
<dbReference type="EMBL" id="DS469788">
    <property type="protein sequence ID" value="EDO33136.1"/>
    <property type="molecule type" value="Genomic_DNA"/>
</dbReference>
<proteinExistence type="predicted"/>
<feature type="region of interest" description="Disordered" evidence="1">
    <location>
        <begin position="1"/>
        <end position="66"/>
    </location>
</feature>
<dbReference type="InterPro" id="IPR042524">
    <property type="entry name" value="Presenilin_C"/>
</dbReference>
<keyword evidence="3" id="KW-1185">Reference proteome</keyword>
<sequence length="151" mass="16388">MWTVGMADRDPSSNHPASQENSAGENEEEVERSGEGPTSEEARNAVRNLGEAGQQQPQQNGEEEEKGVKLGLGDFIFYSVLVGKASSYKDWNTTIACFVAILIENSAGENEEEVERSGEGPTSEEARNAVRNLGEAGQQQPQQNGEEEESE</sequence>
<feature type="region of interest" description="Disordered" evidence="1">
    <location>
        <begin position="106"/>
        <end position="151"/>
    </location>
</feature>
<gene>
    <name evidence="2" type="ORF">NEMVEDRAFT_v1g217043</name>
</gene>
<organism evidence="2 3">
    <name type="scientific">Nematostella vectensis</name>
    <name type="common">Starlet sea anemone</name>
    <dbReference type="NCBI Taxonomy" id="45351"/>
    <lineage>
        <taxon>Eukaryota</taxon>
        <taxon>Metazoa</taxon>
        <taxon>Cnidaria</taxon>
        <taxon>Anthozoa</taxon>
        <taxon>Hexacorallia</taxon>
        <taxon>Actiniaria</taxon>
        <taxon>Edwardsiidae</taxon>
        <taxon>Nematostella</taxon>
    </lineage>
</organism>
<dbReference type="STRING" id="45351.A7ST19"/>
<dbReference type="eggNOG" id="KOG2736">
    <property type="taxonomic scope" value="Eukaryota"/>
</dbReference>
<dbReference type="Proteomes" id="UP000001593">
    <property type="component" value="Unassembled WGS sequence"/>
</dbReference>
<dbReference type="GO" id="GO:0016020">
    <property type="term" value="C:membrane"/>
    <property type="evidence" value="ECO:0007669"/>
    <property type="project" value="InterPro"/>
</dbReference>
<reference evidence="2 3" key="1">
    <citation type="journal article" date="2007" name="Science">
        <title>Sea anemone genome reveals ancestral eumetazoan gene repertoire and genomic organization.</title>
        <authorList>
            <person name="Putnam N.H."/>
            <person name="Srivastava M."/>
            <person name="Hellsten U."/>
            <person name="Dirks B."/>
            <person name="Chapman J."/>
            <person name="Salamov A."/>
            <person name="Terry A."/>
            <person name="Shapiro H."/>
            <person name="Lindquist E."/>
            <person name="Kapitonov V.V."/>
            <person name="Jurka J."/>
            <person name="Genikhovich G."/>
            <person name="Grigoriev I.V."/>
            <person name="Lucas S.M."/>
            <person name="Steele R.E."/>
            <person name="Finnerty J.R."/>
            <person name="Technau U."/>
            <person name="Martindale M.Q."/>
            <person name="Rokhsar D.S."/>
        </authorList>
    </citation>
    <scope>NUCLEOTIDE SEQUENCE [LARGE SCALE GENOMIC DNA]</scope>
    <source>
        <strain evidence="3">CH2 X CH6</strain>
    </source>
</reference>
<evidence type="ECO:0000313" key="3">
    <source>
        <dbReference type="Proteomes" id="UP000001593"/>
    </source>
</evidence>
<dbReference type="PANTHER" id="PTHR10202">
    <property type="entry name" value="PRESENILIN"/>
    <property type="match status" value="1"/>
</dbReference>
<protein>
    <submittedName>
        <fullName evidence="2">Uncharacterized protein</fullName>
    </submittedName>
</protein>
<dbReference type="AlphaFoldDB" id="A7ST19"/>
<dbReference type="HOGENOM" id="CLU_1733654_0_0_1"/>
<evidence type="ECO:0000313" key="2">
    <source>
        <dbReference type="EMBL" id="EDO33136.1"/>
    </source>
</evidence>
<dbReference type="InParanoid" id="A7ST19"/>
<evidence type="ECO:0000256" key="1">
    <source>
        <dbReference type="SAM" id="MobiDB-lite"/>
    </source>
</evidence>
<dbReference type="GO" id="GO:0016485">
    <property type="term" value="P:protein processing"/>
    <property type="evidence" value="ECO:0007669"/>
    <property type="project" value="InterPro"/>
</dbReference>
<dbReference type="GO" id="GO:0042500">
    <property type="term" value="F:aspartic endopeptidase activity, intramembrane cleaving"/>
    <property type="evidence" value="ECO:0007669"/>
    <property type="project" value="InterPro"/>
</dbReference>
<dbReference type="InterPro" id="IPR001108">
    <property type="entry name" value="Peptidase_A22A"/>
</dbReference>
<dbReference type="Gene3D" id="1.10.472.100">
    <property type="entry name" value="Presenilin"/>
    <property type="match status" value="1"/>
</dbReference>
<name>A7ST19_NEMVE</name>
<feature type="compositionally biased region" description="Low complexity" evidence="1">
    <location>
        <begin position="50"/>
        <end position="60"/>
    </location>
</feature>
<dbReference type="Pfam" id="PF01080">
    <property type="entry name" value="Presenilin"/>
    <property type="match status" value="1"/>
</dbReference>
<feature type="compositionally biased region" description="Low complexity" evidence="1">
    <location>
        <begin position="134"/>
        <end position="144"/>
    </location>
</feature>
<dbReference type="PANTHER" id="PTHR10202:SF13">
    <property type="entry name" value="PRESENILIN HOMOLOG"/>
    <property type="match status" value="1"/>
</dbReference>